<sequence length="92" mass="10339">MFCNSPAFRAVLAQGLVRNGRNEYNTPKGSNIMTMRYNCTLEKDAQMYADLCRNAGAPEDTRPLWGENFDIIQDTLDPILANSTEAFMNASR</sequence>
<dbReference type="Proteomes" id="UP000054047">
    <property type="component" value="Unassembled WGS sequence"/>
</dbReference>
<evidence type="ECO:0000313" key="1">
    <source>
        <dbReference type="EMBL" id="KIH57752.1"/>
    </source>
</evidence>
<dbReference type="OrthoDB" id="5903974at2759"/>
<dbReference type="EMBL" id="KN733975">
    <property type="protein sequence ID" value="KIH57752.1"/>
    <property type="molecule type" value="Genomic_DNA"/>
</dbReference>
<gene>
    <name evidence="1" type="ORF">ANCDUO_12052</name>
</gene>
<reference evidence="1 2" key="1">
    <citation type="submission" date="2013-12" db="EMBL/GenBank/DDBJ databases">
        <title>Draft genome of the parsitic nematode Ancylostoma duodenale.</title>
        <authorList>
            <person name="Mitreva M."/>
        </authorList>
    </citation>
    <scope>NUCLEOTIDE SEQUENCE [LARGE SCALE GENOMIC DNA]</scope>
    <source>
        <strain evidence="1 2">Zhejiang</strain>
    </source>
</reference>
<protein>
    <recommendedName>
        <fullName evidence="3">SCP domain-containing protein</fullName>
    </recommendedName>
</protein>
<accession>A0A0C2D6K7</accession>
<dbReference type="SUPFAM" id="SSF55797">
    <property type="entry name" value="PR-1-like"/>
    <property type="match status" value="1"/>
</dbReference>
<keyword evidence="2" id="KW-1185">Reference proteome</keyword>
<dbReference type="AlphaFoldDB" id="A0A0C2D6K7"/>
<proteinExistence type="predicted"/>
<name>A0A0C2D6K7_9BILA</name>
<dbReference type="InterPro" id="IPR035940">
    <property type="entry name" value="CAP_sf"/>
</dbReference>
<organism evidence="1 2">
    <name type="scientific">Ancylostoma duodenale</name>
    <dbReference type="NCBI Taxonomy" id="51022"/>
    <lineage>
        <taxon>Eukaryota</taxon>
        <taxon>Metazoa</taxon>
        <taxon>Ecdysozoa</taxon>
        <taxon>Nematoda</taxon>
        <taxon>Chromadorea</taxon>
        <taxon>Rhabditida</taxon>
        <taxon>Rhabditina</taxon>
        <taxon>Rhabditomorpha</taxon>
        <taxon>Strongyloidea</taxon>
        <taxon>Ancylostomatidae</taxon>
        <taxon>Ancylostomatinae</taxon>
        <taxon>Ancylostoma</taxon>
    </lineage>
</organism>
<evidence type="ECO:0008006" key="3">
    <source>
        <dbReference type="Google" id="ProtNLM"/>
    </source>
</evidence>
<evidence type="ECO:0000313" key="2">
    <source>
        <dbReference type="Proteomes" id="UP000054047"/>
    </source>
</evidence>
<dbReference type="Gene3D" id="3.40.33.10">
    <property type="entry name" value="CAP"/>
    <property type="match status" value="1"/>
</dbReference>